<dbReference type="GeneID" id="80534887"/>
<dbReference type="KEGG" id="vg:80534887"/>
<dbReference type="RefSeq" id="YP_010797184.1">
    <property type="nucleotide sequence ID" value="NC_076129.1"/>
</dbReference>
<protein>
    <submittedName>
        <fullName evidence="2">B149.22</fullName>
    </submittedName>
</protein>
<proteinExistence type="predicted"/>
<sequence>MNPKHAAHGSFFLRGRGMTSFLGVISRTLSDGPSLLSTDSRRTVCALLEAFGQCFQKIKMLFRRIESILLSGSKFCVTVLIGLLLYHDACWWYKTKFLGERSTNRVETPDPLYVRFGSSEPQVSTCQKLKTEIKTWGRSGIQAKTGSVYSGTTRTIECTSSVIFLSGKVHLLHNTQKVQSLAYDVDDERSVKTGHYVWNGGAGFINVGNSTMTVGLLDVINATTIVQCGFEPKGCEGTIFYSDPLYVLSPHIKANTVRRTSEESLLRCTLNVQTRERHVIVWHFDSGDGRRIKKADGLGGSSERVPLCVMSTKTFKSAMWHDYQSGSCRYEWMRQSDNTWVITTELKISTRTENYGSYTCDLIHSKSGMLQQAHTQLMPDFSLNYVRSGCSYDVVCDTNFQWGPKTVVEIADEHGRSWHADVSGTGHRDVTDLESSGAVVELRRRDKSTSLTVRVSNGRGGAYVCAVQPDGGHFVVEDIRVPDEICM</sequence>
<organism evidence="2 3">
    <name type="scientific">miniopterid betaherpesvirus 1</name>
    <dbReference type="NCBI Taxonomy" id="3070189"/>
    <lineage>
        <taxon>Viruses</taxon>
        <taxon>Duplodnaviria</taxon>
        <taxon>Heunggongvirae</taxon>
        <taxon>Peploviricota</taxon>
        <taxon>Herviviricetes</taxon>
        <taxon>Herpesvirales</taxon>
        <taxon>Orthoherpesviridae</taxon>
        <taxon>Betaherpesvirinae</taxon>
        <taxon>Quwivirus</taxon>
        <taxon>Quwivirus miniopteridbeta1</taxon>
    </lineage>
</organism>
<dbReference type="PROSITE" id="PS50835">
    <property type="entry name" value="IG_LIKE"/>
    <property type="match status" value="1"/>
</dbReference>
<evidence type="ECO:0000313" key="3">
    <source>
        <dbReference type="Proteomes" id="UP000103899"/>
    </source>
</evidence>
<dbReference type="Proteomes" id="UP000103899">
    <property type="component" value="Segment"/>
</dbReference>
<keyword evidence="3" id="KW-1185">Reference proteome</keyword>
<dbReference type="InterPro" id="IPR007110">
    <property type="entry name" value="Ig-like_dom"/>
</dbReference>
<name>I3VQF1_9BETA</name>
<dbReference type="EMBL" id="JQ805139">
    <property type="protein sequence ID" value="AFK83995.1"/>
    <property type="molecule type" value="Genomic_DNA"/>
</dbReference>
<evidence type="ECO:0000259" key="1">
    <source>
        <dbReference type="PROSITE" id="PS50835"/>
    </source>
</evidence>
<reference evidence="2 3" key="1">
    <citation type="journal article" date="2012" name="J. Virol.">
        <title>A Novel Bat Herpesvirus Encodes Homologues of Major Histocompatibility Complex Classes I and II, C-Type Lectin, and a Unique Family of Immune-Related Genes.</title>
        <authorList>
            <person name="Zhang H."/>
            <person name="Todd S."/>
            <person name="Tachedjian M."/>
            <person name="Barr J.A."/>
            <person name="Luo M."/>
            <person name="Yu M."/>
            <person name="Marsh G.A."/>
            <person name="Crameri G."/>
            <person name="Wang L.F."/>
        </authorList>
    </citation>
    <scope>NUCLEOTIDE SEQUENCE [LARGE SCALE GENOMIC DNA]</scope>
    <source>
        <strain evidence="2">B7D8</strain>
    </source>
</reference>
<accession>I3VQF1</accession>
<evidence type="ECO:0000313" key="2">
    <source>
        <dbReference type="EMBL" id="AFK83995.1"/>
    </source>
</evidence>
<feature type="domain" description="Ig-like" evidence="1">
    <location>
        <begin position="244"/>
        <end position="376"/>
    </location>
</feature>